<evidence type="ECO:0000313" key="3">
    <source>
        <dbReference type="Proteomes" id="UP000070444"/>
    </source>
</evidence>
<name>A0A137PHS5_CONC2</name>
<sequence length="69" mass="7688">MDSLGFFSFTSLAAATAMDEVNTHNTNNNNNMSFSNNNNPPSTDSKDHQSYFKKPNYLGIHTLLQSTED</sequence>
<dbReference type="AlphaFoldDB" id="A0A137PHS5"/>
<keyword evidence="3" id="KW-1185">Reference proteome</keyword>
<feature type="compositionally biased region" description="Low complexity" evidence="1">
    <location>
        <begin position="22"/>
        <end position="43"/>
    </location>
</feature>
<evidence type="ECO:0000256" key="1">
    <source>
        <dbReference type="SAM" id="MobiDB-lite"/>
    </source>
</evidence>
<gene>
    <name evidence="2" type="ORF">CONCODRAFT_14711</name>
</gene>
<feature type="region of interest" description="Disordered" evidence="1">
    <location>
        <begin position="22"/>
        <end position="51"/>
    </location>
</feature>
<proteinExistence type="predicted"/>
<dbReference type="Proteomes" id="UP000070444">
    <property type="component" value="Unassembled WGS sequence"/>
</dbReference>
<organism evidence="2 3">
    <name type="scientific">Conidiobolus coronatus (strain ATCC 28846 / CBS 209.66 / NRRL 28638)</name>
    <name type="common">Delacroixia coronata</name>
    <dbReference type="NCBI Taxonomy" id="796925"/>
    <lineage>
        <taxon>Eukaryota</taxon>
        <taxon>Fungi</taxon>
        <taxon>Fungi incertae sedis</taxon>
        <taxon>Zoopagomycota</taxon>
        <taxon>Entomophthoromycotina</taxon>
        <taxon>Entomophthoromycetes</taxon>
        <taxon>Entomophthorales</taxon>
        <taxon>Ancylistaceae</taxon>
        <taxon>Conidiobolus</taxon>
    </lineage>
</organism>
<evidence type="ECO:0000313" key="2">
    <source>
        <dbReference type="EMBL" id="KXN74553.1"/>
    </source>
</evidence>
<accession>A0A137PHS5</accession>
<reference evidence="2 3" key="1">
    <citation type="journal article" date="2015" name="Genome Biol. Evol.">
        <title>Phylogenomic analyses indicate that early fungi evolved digesting cell walls of algal ancestors of land plants.</title>
        <authorList>
            <person name="Chang Y."/>
            <person name="Wang S."/>
            <person name="Sekimoto S."/>
            <person name="Aerts A.L."/>
            <person name="Choi C."/>
            <person name="Clum A."/>
            <person name="LaButti K.M."/>
            <person name="Lindquist E.A."/>
            <person name="Yee Ngan C."/>
            <person name="Ohm R.A."/>
            <person name="Salamov A.A."/>
            <person name="Grigoriev I.V."/>
            <person name="Spatafora J.W."/>
            <person name="Berbee M.L."/>
        </authorList>
    </citation>
    <scope>NUCLEOTIDE SEQUENCE [LARGE SCALE GENOMIC DNA]</scope>
    <source>
        <strain evidence="2 3">NRRL 28638</strain>
    </source>
</reference>
<protein>
    <submittedName>
        <fullName evidence="2">Uncharacterized protein</fullName>
    </submittedName>
</protein>
<dbReference type="EMBL" id="KQ964422">
    <property type="protein sequence ID" value="KXN74553.1"/>
    <property type="molecule type" value="Genomic_DNA"/>
</dbReference>